<proteinExistence type="predicted"/>
<keyword evidence="3" id="KW-1185">Reference proteome</keyword>
<dbReference type="OrthoDB" id="124789at2759"/>
<protein>
    <recommendedName>
        <fullName evidence="1">ZSWIM3 N-terminal domain-containing protein</fullName>
    </recommendedName>
</protein>
<dbReference type="STRING" id="137246.A0A401RSJ2"/>
<reference evidence="2 3" key="1">
    <citation type="journal article" date="2018" name="Nat. Ecol. Evol.">
        <title>Shark genomes provide insights into elasmobranch evolution and the origin of vertebrates.</title>
        <authorList>
            <person name="Hara Y"/>
            <person name="Yamaguchi K"/>
            <person name="Onimaru K"/>
            <person name="Kadota M"/>
            <person name="Koyanagi M"/>
            <person name="Keeley SD"/>
            <person name="Tatsumi K"/>
            <person name="Tanaka K"/>
            <person name="Motone F"/>
            <person name="Kageyama Y"/>
            <person name="Nozu R"/>
            <person name="Adachi N"/>
            <person name="Nishimura O"/>
            <person name="Nakagawa R"/>
            <person name="Tanegashima C"/>
            <person name="Kiyatake I"/>
            <person name="Matsumoto R"/>
            <person name="Murakumo K"/>
            <person name="Nishida K"/>
            <person name="Terakita A"/>
            <person name="Kuratani S"/>
            <person name="Sato K"/>
            <person name="Hyodo S Kuraku.S."/>
        </authorList>
    </citation>
    <scope>NUCLEOTIDE SEQUENCE [LARGE SCALE GENOMIC DNA]</scope>
</reference>
<dbReference type="Pfam" id="PF21599">
    <property type="entry name" value="ZSWIM3_N"/>
    <property type="match status" value="1"/>
</dbReference>
<accession>A0A401RSJ2</accession>
<name>A0A401RSJ2_CHIPU</name>
<dbReference type="OMA" id="NQKTFLM"/>
<organism evidence="2 3">
    <name type="scientific">Chiloscyllium punctatum</name>
    <name type="common">Brownbanded bambooshark</name>
    <name type="synonym">Hemiscyllium punctatum</name>
    <dbReference type="NCBI Taxonomy" id="137246"/>
    <lineage>
        <taxon>Eukaryota</taxon>
        <taxon>Metazoa</taxon>
        <taxon>Chordata</taxon>
        <taxon>Craniata</taxon>
        <taxon>Vertebrata</taxon>
        <taxon>Chondrichthyes</taxon>
        <taxon>Elasmobranchii</taxon>
        <taxon>Galeomorphii</taxon>
        <taxon>Galeoidea</taxon>
        <taxon>Orectolobiformes</taxon>
        <taxon>Hemiscylliidae</taxon>
        <taxon>Chiloscyllium</taxon>
    </lineage>
</organism>
<dbReference type="EMBL" id="BEZZ01002057">
    <property type="protein sequence ID" value="GCC21102.1"/>
    <property type="molecule type" value="Genomic_DNA"/>
</dbReference>
<sequence>MSQTVGFRVGAEFSSYSELHREFRRYQRDCAVQLWTRHSRTIEAQRRRAPKRPMNDALRFAEIDYACIHGGKLFRAKGTGKRTNQRTNKTKCPCVIKVRLSPDGDKFVVKEMIESHNHTVQEVSKTSRQISHWCGNPDTNTDAHSVTPFCSFSVWFVCVSLSPS</sequence>
<dbReference type="InterPro" id="IPR048325">
    <property type="entry name" value="ZSWIM3_N"/>
</dbReference>
<dbReference type="Proteomes" id="UP000287033">
    <property type="component" value="Unassembled WGS sequence"/>
</dbReference>
<evidence type="ECO:0000259" key="1">
    <source>
        <dbReference type="Pfam" id="PF21599"/>
    </source>
</evidence>
<evidence type="ECO:0000313" key="2">
    <source>
        <dbReference type="EMBL" id="GCC21102.1"/>
    </source>
</evidence>
<evidence type="ECO:0000313" key="3">
    <source>
        <dbReference type="Proteomes" id="UP000287033"/>
    </source>
</evidence>
<dbReference type="AlphaFoldDB" id="A0A401RSJ2"/>
<comment type="caution">
    <text evidence="2">The sequence shown here is derived from an EMBL/GenBank/DDBJ whole genome shotgun (WGS) entry which is preliminary data.</text>
</comment>
<dbReference type="PANTHER" id="PTHR47086:SF4">
    <property type="entry name" value="BTB DOMAIN-CONTAINING PROTEIN"/>
    <property type="match status" value="1"/>
</dbReference>
<feature type="domain" description="ZSWIM3 N-terminal" evidence="1">
    <location>
        <begin position="8"/>
        <end position="118"/>
    </location>
</feature>
<dbReference type="PANTHER" id="PTHR47086">
    <property type="entry name" value="BTB DOMAIN-CONTAINING PROTEIN"/>
    <property type="match status" value="1"/>
</dbReference>
<gene>
    <name evidence="2" type="ORF">chiPu_0019569</name>
</gene>
<dbReference type="InterPro" id="IPR040854">
    <property type="entry name" value="ZSWIM9"/>
</dbReference>